<feature type="region of interest" description="Disordered" evidence="1">
    <location>
        <begin position="253"/>
        <end position="275"/>
    </location>
</feature>
<protein>
    <submittedName>
        <fullName evidence="2">Uncharacterized protein</fullName>
    </submittedName>
</protein>
<dbReference type="EMBL" id="MN740522">
    <property type="protein sequence ID" value="QHU31019.1"/>
    <property type="molecule type" value="Genomic_DNA"/>
</dbReference>
<sequence length="275" mass="30130">MPKKSKGQFYKMKGCSKSRTRKKYLGGSIDVPVAYPSTGINTLNNTSLAFDPSHDPNTQYMPSNSNSNNYSNYNSPNPGINLDRAYPVRAPPAMGFNFLNSQSGGGDQSYINKMLGGSRKHRKGCCCSFCKKKKSKTKKMRGGSCSSNGGLPYPNGLLGDAWSPNLTGWPGVDGVAMNRSHLGYNTYDNDVSRQMLDVGANPPFTYMKGGKRMRKKTRRLRGGTLSNFLGQDVINLGRQFKYNGASAWNALRGNQNTANPLPWKDQMARIPSAPS</sequence>
<reference evidence="2" key="1">
    <citation type="journal article" date="2020" name="Nature">
        <title>Giant virus diversity and host interactions through global metagenomics.</title>
        <authorList>
            <person name="Schulz F."/>
            <person name="Roux S."/>
            <person name="Paez-Espino D."/>
            <person name="Jungbluth S."/>
            <person name="Walsh D.A."/>
            <person name="Denef V.J."/>
            <person name="McMahon K.D."/>
            <person name="Konstantinidis K.T."/>
            <person name="Eloe-Fadrosh E.A."/>
            <person name="Kyrpides N.C."/>
            <person name="Woyke T."/>
        </authorList>
    </citation>
    <scope>NUCLEOTIDE SEQUENCE</scope>
    <source>
        <strain evidence="2">GVMAG-M-3300027892-73</strain>
    </source>
</reference>
<accession>A0A6C0LJD9</accession>
<evidence type="ECO:0000256" key="1">
    <source>
        <dbReference type="SAM" id="MobiDB-lite"/>
    </source>
</evidence>
<name>A0A6C0LJD9_9ZZZZ</name>
<proteinExistence type="predicted"/>
<evidence type="ECO:0000313" key="2">
    <source>
        <dbReference type="EMBL" id="QHU31019.1"/>
    </source>
</evidence>
<dbReference type="AlphaFoldDB" id="A0A6C0LJD9"/>
<organism evidence="2">
    <name type="scientific">viral metagenome</name>
    <dbReference type="NCBI Taxonomy" id="1070528"/>
    <lineage>
        <taxon>unclassified sequences</taxon>
        <taxon>metagenomes</taxon>
        <taxon>organismal metagenomes</taxon>
    </lineage>
</organism>